<feature type="transmembrane region" description="Helical" evidence="7">
    <location>
        <begin position="218"/>
        <end position="240"/>
    </location>
</feature>
<evidence type="ECO:0000256" key="4">
    <source>
        <dbReference type="ARBA" id="ARBA00022989"/>
    </source>
</evidence>
<dbReference type="PANTHER" id="PTHR30477">
    <property type="entry name" value="ABC-TRANSPORTER METAL-BINDING PROTEIN"/>
    <property type="match status" value="1"/>
</dbReference>
<protein>
    <submittedName>
        <fullName evidence="8">Zinc transport system permease protein</fullName>
    </submittedName>
</protein>
<evidence type="ECO:0000256" key="7">
    <source>
        <dbReference type="SAM" id="Phobius"/>
    </source>
</evidence>
<feature type="transmembrane region" description="Helical" evidence="7">
    <location>
        <begin position="133"/>
        <end position="156"/>
    </location>
</feature>
<evidence type="ECO:0000313" key="9">
    <source>
        <dbReference type="Proteomes" id="UP000190065"/>
    </source>
</evidence>
<reference evidence="8 9" key="1">
    <citation type="submission" date="2017-02" db="EMBL/GenBank/DDBJ databases">
        <authorList>
            <person name="Peterson S.W."/>
        </authorList>
    </citation>
    <scope>NUCLEOTIDE SEQUENCE [LARGE SCALE GENOMIC DNA]</scope>
    <source>
        <strain evidence="8 9">ATCC 43324</strain>
    </source>
</reference>
<evidence type="ECO:0000256" key="6">
    <source>
        <dbReference type="RuleBase" id="RU003943"/>
    </source>
</evidence>
<keyword evidence="3 6" id="KW-0812">Transmembrane</keyword>
<feature type="transmembrane region" description="Helical" evidence="7">
    <location>
        <begin position="246"/>
        <end position="263"/>
    </location>
</feature>
<dbReference type="Gene3D" id="1.10.3470.10">
    <property type="entry name" value="ABC transporter involved in vitamin B12 uptake, BtuC"/>
    <property type="match status" value="1"/>
</dbReference>
<evidence type="ECO:0000313" key="8">
    <source>
        <dbReference type="EMBL" id="SKA19228.1"/>
    </source>
</evidence>
<dbReference type="GO" id="GO:0043190">
    <property type="term" value="C:ATP-binding cassette (ABC) transporter complex"/>
    <property type="evidence" value="ECO:0007669"/>
    <property type="project" value="InterPro"/>
</dbReference>
<dbReference type="RefSeq" id="WP_078805870.1">
    <property type="nucleotide sequence ID" value="NZ_FUXK01000039.1"/>
</dbReference>
<dbReference type="SUPFAM" id="SSF81345">
    <property type="entry name" value="ABC transporter involved in vitamin B12 uptake, BtuC"/>
    <property type="match status" value="1"/>
</dbReference>
<gene>
    <name evidence="8" type="ORF">SAMN02745202_02421</name>
</gene>
<dbReference type="eggNOG" id="COG1108">
    <property type="taxonomic scope" value="Bacteria"/>
</dbReference>
<dbReference type="PANTHER" id="PTHR30477:SF18">
    <property type="entry name" value="METAL TRANSPORT SYSTEM MEMBRANE PROTEIN CT_417-RELATED"/>
    <property type="match status" value="1"/>
</dbReference>
<accession>A0A1T4RTZ3</accession>
<dbReference type="Pfam" id="PF00950">
    <property type="entry name" value="ABC-3"/>
    <property type="match status" value="1"/>
</dbReference>
<dbReference type="EMBL" id="FUXK01000039">
    <property type="protein sequence ID" value="SKA19228.1"/>
    <property type="molecule type" value="Genomic_DNA"/>
</dbReference>
<feature type="transmembrane region" description="Helical" evidence="7">
    <location>
        <begin position="92"/>
        <end position="113"/>
    </location>
</feature>
<evidence type="ECO:0000256" key="5">
    <source>
        <dbReference type="ARBA" id="ARBA00023136"/>
    </source>
</evidence>
<feature type="transmembrane region" description="Helical" evidence="7">
    <location>
        <begin position="192"/>
        <end position="211"/>
    </location>
</feature>
<dbReference type="InterPro" id="IPR037294">
    <property type="entry name" value="ABC_BtuC-like"/>
</dbReference>
<proteinExistence type="inferred from homology"/>
<organism evidence="8 9">
    <name type="scientific">Segatella oulorum</name>
    <dbReference type="NCBI Taxonomy" id="28136"/>
    <lineage>
        <taxon>Bacteria</taxon>
        <taxon>Pseudomonadati</taxon>
        <taxon>Bacteroidota</taxon>
        <taxon>Bacteroidia</taxon>
        <taxon>Bacteroidales</taxon>
        <taxon>Prevotellaceae</taxon>
        <taxon>Segatella</taxon>
    </lineage>
</organism>
<dbReference type="InterPro" id="IPR001626">
    <property type="entry name" value="ABC_TroCD"/>
</dbReference>
<dbReference type="STRING" id="28136.SAMN02745202_02421"/>
<comment type="similarity">
    <text evidence="2 6">Belongs to the ABC-3 integral membrane protein family.</text>
</comment>
<keyword evidence="5 7" id="KW-0472">Membrane</keyword>
<keyword evidence="4 7" id="KW-1133">Transmembrane helix</keyword>
<dbReference type="GO" id="GO:0010043">
    <property type="term" value="P:response to zinc ion"/>
    <property type="evidence" value="ECO:0007669"/>
    <property type="project" value="TreeGrafter"/>
</dbReference>
<evidence type="ECO:0000256" key="2">
    <source>
        <dbReference type="ARBA" id="ARBA00008034"/>
    </source>
</evidence>
<name>A0A1T4RTZ3_9BACT</name>
<sequence length="265" mass="28627">MIDLLHYTFFQNALLGACLASIVCGIIGTYIVARRLVFISGGITHASFGGIGLGVFLGINPILSATLFAILSAFGVEYMAQKEHVREDSAIALFWTFGMSVGIICCFLTPGFIPDLPSFLFGSILTIDISDLLFLAVLAVVVILFVALCYRAVLSVAFDRTFALSQGLPVRAIEYVMMALIAMTIVSTLRMVGIVLSLSLLTIPQMTANLFTCHFKRMMLLSIGFGWIDCLLGLSLSYLLNVPSGATIIFVSILVFGISKLLAKQ</sequence>
<feature type="transmembrane region" description="Helical" evidence="7">
    <location>
        <begin position="12"/>
        <end position="31"/>
    </location>
</feature>
<keyword evidence="6" id="KW-0813">Transport</keyword>
<feature type="transmembrane region" description="Helical" evidence="7">
    <location>
        <begin position="168"/>
        <end position="186"/>
    </location>
</feature>
<dbReference type="Proteomes" id="UP000190065">
    <property type="component" value="Unassembled WGS sequence"/>
</dbReference>
<comment type="subcellular location">
    <subcellularLocation>
        <location evidence="6">Cell membrane</location>
        <topology evidence="6">Multi-pass membrane protein</topology>
    </subcellularLocation>
    <subcellularLocation>
        <location evidence="1">Membrane</location>
        <topology evidence="1">Multi-pass membrane protein</topology>
    </subcellularLocation>
</comment>
<dbReference type="GO" id="GO:0055085">
    <property type="term" value="P:transmembrane transport"/>
    <property type="evidence" value="ECO:0007669"/>
    <property type="project" value="InterPro"/>
</dbReference>
<evidence type="ECO:0000256" key="1">
    <source>
        <dbReference type="ARBA" id="ARBA00004141"/>
    </source>
</evidence>
<dbReference type="AlphaFoldDB" id="A0A1T4RTZ3"/>
<evidence type="ECO:0000256" key="3">
    <source>
        <dbReference type="ARBA" id="ARBA00022692"/>
    </source>
</evidence>